<dbReference type="InterPro" id="IPR038404">
    <property type="entry name" value="TRAP_DctP_sf"/>
</dbReference>
<dbReference type="PIRSF" id="PIRSF006470">
    <property type="entry name" value="DctB"/>
    <property type="match status" value="1"/>
</dbReference>
<dbReference type="InterPro" id="IPR006311">
    <property type="entry name" value="TAT_signal"/>
</dbReference>
<gene>
    <name evidence="6" type="ORF">EOE48_22055</name>
</gene>
<dbReference type="PANTHER" id="PTHR33376:SF4">
    <property type="entry name" value="SIALIC ACID-BINDING PERIPLASMIC PROTEIN SIAP"/>
    <property type="match status" value="1"/>
</dbReference>
<comment type="caution">
    <text evidence="6">The sequence shown here is derived from an EMBL/GenBank/DDBJ whole genome shotgun (WGS) entry which is preliminary data.</text>
</comment>
<dbReference type="InterPro" id="IPR004682">
    <property type="entry name" value="TRAP_DctP"/>
</dbReference>
<dbReference type="NCBIfam" id="NF037995">
    <property type="entry name" value="TRAP_S1"/>
    <property type="match status" value="1"/>
</dbReference>
<organism evidence="6 7">
    <name type="scientific">Methylobacterium oryzihabitans</name>
    <dbReference type="NCBI Taxonomy" id="2499852"/>
    <lineage>
        <taxon>Bacteria</taxon>
        <taxon>Pseudomonadati</taxon>
        <taxon>Pseudomonadota</taxon>
        <taxon>Alphaproteobacteria</taxon>
        <taxon>Hyphomicrobiales</taxon>
        <taxon>Methylobacteriaceae</taxon>
        <taxon>Methylobacterium</taxon>
    </lineage>
</organism>
<evidence type="ECO:0000256" key="3">
    <source>
        <dbReference type="ARBA" id="ARBA00022448"/>
    </source>
</evidence>
<feature type="chain" id="PRO_5019022044" evidence="5">
    <location>
        <begin position="31"/>
        <end position="339"/>
    </location>
</feature>
<dbReference type="Pfam" id="PF03480">
    <property type="entry name" value="DctP"/>
    <property type="match status" value="1"/>
</dbReference>
<evidence type="ECO:0000256" key="5">
    <source>
        <dbReference type="SAM" id="SignalP"/>
    </source>
</evidence>
<keyword evidence="3" id="KW-0813">Transport</keyword>
<dbReference type="RefSeq" id="WP_127733041.1">
    <property type="nucleotide sequence ID" value="NZ_SACP01000027.1"/>
</dbReference>
<dbReference type="NCBIfam" id="TIGR00787">
    <property type="entry name" value="dctP"/>
    <property type="match status" value="1"/>
</dbReference>
<sequence>MTMTLSRRRFATLGATAAIGAALPLRYARAAEFTFKLGTNVPETHPLNVHARKAATALQEATSGRVELQLFPNNQLGGDADMFSQLRSGALECFTLSGVNVLSTLIPSTAISGVGFAFKDYPTLWKALDGRLGEHLRGQISKSGIIALEKIWDNGFRQVTTSTKPIVTPADLKGMKIRVPVSALWTSLFKSLGAAPTGINFAEVYSSLQTKIVDGQENPPAIIAAAKIYEVQKYCSLTNHMWDGWWFLINRRAWARLTPELQETFARVVNGAAMAEREEVARQNETLQADLAAKGLIFNTVDPAPFREALSTAGFYKEWKGKFGPEAWSILEEATGTLA</sequence>
<feature type="signal peptide" evidence="5">
    <location>
        <begin position="1"/>
        <end position="30"/>
    </location>
</feature>
<name>A0A437NXL5_9HYPH</name>
<dbReference type="InterPro" id="IPR018389">
    <property type="entry name" value="DctP_fam"/>
</dbReference>
<evidence type="ECO:0000256" key="4">
    <source>
        <dbReference type="ARBA" id="ARBA00022729"/>
    </source>
</evidence>
<reference evidence="6 7" key="1">
    <citation type="submission" date="2019-01" db="EMBL/GenBank/DDBJ databases">
        <authorList>
            <person name="Chen W.-M."/>
        </authorList>
    </citation>
    <scope>NUCLEOTIDE SEQUENCE [LARGE SCALE GENOMIC DNA]</scope>
    <source>
        <strain evidence="6 7">TER-1</strain>
    </source>
</reference>
<protein>
    <submittedName>
        <fullName evidence="6">TRAP transporter substrate-binding protein</fullName>
    </submittedName>
</protein>
<evidence type="ECO:0000313" key="7">
    <source>
        <dbReference type="Proteomes" id="UP000286997"/>
    </source>
</evidence>
<dbReference type="Gene3D" id="3.40.190.170">
    <property type="entry name" value="Bacterial extracellular solute-binding protein, family 7"/>
    <property type="match status" value="1"/>
</dbReference>
<proteinExistence type="inferred from homology"/>
<accession>A0A437NXL5</accession>
<dbReference type="AlphaFoldDB" id="A0A437NXL5"/>
<dbReference type="PANTHER" id="PTHR33376">
    <property type="match status" value="1"/>
</dbReference>
<dbReference type="PROSITE" id="PS51318">
    <property type="entry name" value="TAT"/>
    <property type="match status" value="1"/>
</dbReference>
<evidence type="ECO:0000256" key="1">
    <source>
        <dbReference type="ARBA" id="ARBA00004196"/>
    </source>
</evidence>
<keyword evidence="4 5" id="KW-0732">Signal</keyword>
<comment type="similarity">
    <text evidence="2">Belongs to the bacterial solute-binding protein 7 family.</text>
</comment>
<evidence type="ECO:0000313" key="6">
    <source>
        <dbReference type="EMBL" id="RVU14761.1"/>
    </source>
</evidence>
<dbReference type="Proteomes" id="UP000286997">
    <property type="component" value="Unassembled WGS sequence"/>
</dbReference>
<keyword evidence="7" id="KW-1185">Reference proteome</keyword>
<dbReference type="OrthoDB" id="8012379at2"/>
<dbReference type="GO" id="GO:0055085">
    <property type="term" value="P:transmembrane transport"/>
    <property type="evidence" value="ECO:0007669"/>
    <property type="project" value="InterPro"/>
</dbReference>
<evidence type="ECO:0000256" key="2">
    <source>
        <dbReference type="ARBA" id="ARBA00009023"/>
    </source>
</evidence>
<dbReference type="CDD" id="cd13603">
    <property type="entry name" value="PBP2_TRAP_Siap_TeaA_like"/>
    <property type="match status" value="1"/>
</dbReference>
<comment type="subcellular location">
    <subcellularLocation>
        <location evidence="1">Cell envelope</location>
    </subcellularLocation>
</comment>
<dbReference type="GO" id="GO:0030288">
    <property type="term" value="C:outer membrane-bounded periplasmic space"/>
    <property type="evidence" value="ECO:0007669"/>
    <property type="project" value="InterPro"/>
</dbReference>
<dbReference type="EMBL" id="SACP01000027">
    <property type="protein sequence ID" value="RVU14761.1"/>
    <property type="molecule type" value="Genomic_DNA"/>
</dbReference>